<evidence type="ECO:0000256" key="5">
    <source>
        <dbReference type="ARBA" id="ARBA00023136"/>
    </source>
</evidence>
<evidence type="ECO:0000256" key="2">
    <source>
        <dbReference type="ARBA" id="ARBA00007886"/>
    </source>
</evidence>
<keyword evidence="3" id="KW-0309">Germination</keyword>
<organism evidence="11 12">
    <name type="scientific">Paenibacillus vulneris</name>
    <dbReference type="NCBI Taxonomy" id="1133364"/>
    <lineage>
        <taxon>Bacteria</taxon>
        <taxon>Bacillati</taxon>
        <taxon>Bacillota</taxon>
        <taxon>Bacilli</taxon>
        <taxon>Bacillales</taxon>
        <taxon>Paenibacillaceae</taxon>
        <taxon>Paenibacillus</taxon>
    </lineage>
</organism>
<dbReference type="InterPro" id="IPR046953">
    <property type="entry name" value="Spore_GerAC-like_C"/>
</dbReference>
<dbReference type="PANTHER" id="PTHR35789:SF1">
    <property type="entry name" value="SPORE GERMINATION PROTEIN B3"/>
    <property type="match status" value="1"/>
</dbReference>
<keyword evidence="4" id="KW-0732">Signal</keyword>
<dbReference type="Gene3D" id="3.30.300.210">
    <property type="entry name" value="Nutrient germinant receptor protein C, domain 3"/>
    <property type="match status" value="1"/>
</dbReference>
<dbReference type="Proteomes" id="UP001597180">
    <property type="component" value="Unassembled WGS sequence"/>
</dbReference>
<keyword evidence="8" id="KW-0812">Transmembrane</keyword>
<dbReference type="PROSITE" id="PS51257">
    <property type="entry name" value="PROKAR_LIPOPROTEIN"/>
    <property type="match status" value="1"/>
</dbReference>
<dbReference type="EMBL" id="JBHTLU010000007">
    <property type="protein sequence ID" value="MFD1219175.1"/>
    <property type="molecule type" value="Genomic_DNA"/>
</dbReference>
<accession>A0ABW3UI17</accession>
<evidence type="ECO:0000256" key="3">
    <source>
        <dbReference type="ARBA" id="ARBA00022544"/>
    </source>
</evidence>
<evidence type="ECO:0000256" key="6">
    <source>
        <dbReference type="ARBA" id="ARBA00023139"/>
    </source>
</evidence>
<comment type="subcellular location">
    <subcellularLocation>
        <location evidence="1">Membrane</location>
        <topology evidence="1">Lipid-anchor</topology>
    </subcellularLocation>
</comment>
<dbReference type="InterPro" id="IPR008844">
    <property type="entry name" value="Spore_GerAC-like"/>
</dbReference>
<keyword evidence="8" id="KW-1133">Transmembrane helix</keyword>
<evidence type="ECO:0000313" key="12">
    <source>
        <dbReference type="Proteomes" id="UP001597180"/>
    </source>
</evidence>
<comment type="similarity">
    <text evidence="2">Belongs to the GerABKC lipoprotein family.</text>
</comment>
<evidence type="ECO:0000259" key="10">
    <source>
        <dbReference type="Pfam" id="PF25198"/>
    </source>
</evidence>
<keyword evidence="5 8" id="KW-0472">Membrane</keyword>
<dbReference type="PANTHER" id="PTHR35789">
    <property type="entry name" value="SPORE GERMINATION PROTEIN B3"/>
    <property type="match status" value="1"/>
</dbReference>
<evidence type="ECO:0000313" key="11">
    <source>
        <dbReference type="EMBL" id="MFD1219175.1"/>
    </source>
</evidence>
<evidence type="ECO:0000256" key="4">
    <source>
        <dbReference type="ARBA" id="ARBA00022729"/>
    </source>
</evidence>
<evidence type="ECO:0000259" key="9">
    <source>
        <dbReference type="Pfam" id="PF05504"/>
    </source>
</evidence>
<keyword evidence="7" id="KW-0449">Lipoprotein</keyword>
<sequence length="392" mass="43649">MVSKWASSWICACKWLTFAMVVTALLLSTGCWDRKEVNDLAIVTIAGIDRKDNGEIELTVEIVVPKQEGGKTQISGNASKESGPTLIWSASGATVADAVSKLQRKLSRAIYWGQLELLVVGEALSRDRFREQLDYIVRDNNIRLRVQPFVCKGAVSDFLASASPLEQTKADFLGGEADRVFHRSITLNLLVQGLGKNTQSAMLPYLDITQEGNKSIPYVKGYAVFSRERMAGVIQGDSFSGAKWILHQVKGDVETVKMRKPISSLISIGILSSSTQLVTELQEGMPRIEVGIEAEVNVVQNTTRFKTSDPNFIRQVEKSASDDIRRNVETAIKQSQEMGADIFGFGEVINRRYPGEWQQLQDRWDMIFPSMQVKVEVKVNVRHIGMYNEPTG</sequence>
<keyword evidence="12" id="KW-1185">Reference proteome</keyword>
<name>A0ABW3UI17_9BACL</name>
<feature type="domain" description="Spore germination GerAC-like C-terminal" evidence="9">
    <location>
        <begin position="220"/>
        <end position="385"/>
    </location>
</feature>
<dbReference type="Pfam" id="PF05504">
    <property type="entry name" value="Spore_GerAC"/>
    <property type="match status" value="1"/>
</dbReference>
<dbReference type="InterPro" id="IPR038501">
    <property type="entry name" value="Spore_GerAC_C_sf"/>
</dbReference>
<proteinExistence type="inferred from homology"/>
<evidence type="ECO:0000256" key="1">
    <source>
        <dbReference type="ARBA" id="ARBA00004635"/>
    </source>
</evidence>
<gene>
    <name evidence="11" type="ORF">ACFQ4B_03495</name>
</gene>
<dbReference type="NCBIfam" id="TIGR02887">
    <property type="entry name" value="spore_ger_x_C"/>
    <property type="match status" value="1"/>
</dbReference>
<evidence type="ECO:0000256" key="8">
    <source>
        <dbReference type="SAM" id="Phobius"/>
    </source>
</evidence>
<dbReference type="Pfam" id="PF25198">
    <property type="entry name" value="Spore_GerAC_N"/>
    <property type="match status" value="1"/>
</dbReference>
<feature type="domain" description="Spore germination protein N-terminal" evidence="10">
    <location>
        <begin position="33"/>
        <end position="207"/>
    </location>
</feature>
<dbReference type="RefSeq" id="WP_345591622.1">
    <property type="nucleotide sequence ID" value="NZ_BAABJG010000027.1"/>
</dbReference>
<keyword evidence="6" id="KW-0564">Palmitate</keyword>
<protein>
    <submittedName>
        <fullName evidence="11">Ger(X)C family spore germination protein</fullName>
    </submittedName>
</protein>
<dbReference type="InterPro" id="IPR057336">
    <property type="entry name" value="GerAC_N"/>
</dbReference>
<evidence type="ECO:0000256" key="7">
    <source>
        <dbReference type="ARBA" id="ARBA00023288"/>
    </source>
</evidence>
<reference evidence="12" key="1">
    <citation type="journal article" date="2019" name="Int. J. Syst. Evol. Microbiol.">
        <title>The Global Catalogue of Microorganisms (GCM) 10K type strain sequencing project: providing services to taxonomists for standard genome sequencing and annotation.</title>
        <authorList>
            <consortium name="The Broad Institute Genomics Platform"/>
            <consortium name="The Broad Institute Genome Sequencing Center for Infectious Disease"/>
            <person name="Wu L."/>
            <person name="Ma J."/>
        </authorList>
    </citation>
    <scope>NUCLEOTIDE SEQUENCE [LARGE SCALE GENOMIC DNA]</scope>
    <source>
        <strain evidence="12">CCUG 53270</strain>
    </source>
</reference>
<comment type="caution">
    <text evidence="11">The sequence shown here is derived from an EMBL/GenBank/DDBJ whole genome shotgun (WGS) entry which is preliminary data.</text>
</comment>
<dbReference type="Gene3D" id="6.20.190.10">
    <property type="entry name" value="Nutrient germinant receptor protein C, domain 1"/>
    <property type="match status" value="1"/>
</dbReference>
<feature type="transmembrane region" description="Helical" evidence="8">
    <location>
        <begin position="6"/>
        <end position="27"/>
    </location>
</feature>